<dbReference type="AlphaFoldDB" id="W2TEH3"/>
<accession>W2TEH3</accession>
<dbReference type="EMBL" id="KI659506">
    <property type="protein sequence ID" value="ETN79397.1"/>
    <property type="molecule type" value="Genomic_DNA"/>
</dbReference>
<name>W2TEH3_NECAM</name>
<keyword evidence="2" id="KW-1185">Reference proteome</keyword>
<feature type="non-terminal residue" evidence="1">
    <location>
        <position position="83"/>
    </location>
</feature>
<gene>
    <name evidence="1" type="ORF">NECAME_18127</name>
</gene>
<proteinExistence type="predicted"/>
<dbReference type="Proteomes" id="UP000053676">
    <property type="component" value="Unassembled WGS sequence"/>
</dbReference>
<reference evidence="2" key="1">
    <citation type="journal article" date="2014" name="Nat. Genet.">
        <title>Genome of the human hookworm Necator americanus.</title>
        <authorList>
            <person name="Tang Y.T."/>
            <person name="Gao X."/>
            <person name="Rosa B.A."/>
            <person name="Abubucker S."/>
            <person name="Hallsworth-Pepin K."/>
            <person name="Martin J."/>
            <person name="Tyagi R."/>
            <person name="Heizer E."/>
            <person name="Zhang X."/>
            <person name="Bhonagiri-Palsikar V."/>
            <person name="Minx P."/>
            <person name="Warren W.C."/>
            <person name="Wang Q."/>
            <person name="Zhan B."/>
            <person name="Hotez P.J."/>
            <person name="Sternberg P.W."/>
            <person name="Dougall A."/>
            <person name="Gaze S.T."/>
            <person name="Mulvenna J."/>
            <person name="Sotillo J."/>
            <person name="Ranganathan S."/>
            <person name="Rabelo E.M."/>
            <person name="Wilson R.K."/>
            <person name="Felgner P.L."/>
            <person name="Bethony J."/>
            <person name="Hawdon J.M."/>
            <person name="Gasser R.B."/>
            <person name="Loukas A."/>
            <person name="Mitreva M."/>
        </authorList>
    </citation>
    <scope>NUCLEOTIDE SEQUENCE [LARGE SCALE GENOMIC DNA]</scope>
</reference>
<protein>
    <submittedName>
        <fullName evidence="1">Uncharacterized protein</fullName>
    </submittedName>
</protein>
<evidence type="ECO:0000313" key="2">
    <source>
        <dbReference type="Proteomes" id="UP000053676"/>
    </source>
</evidence>
<dbReference type="KEGG" id="nai:NECAME_18127"/>
<sequence length="83" mass="9190">MVMNAKGYACIGGVTLNADEVPYDSANTQHLATVWTSTRQLVKLLTVDGKELATFGAVHKTLSFSYVRLTNNKYFMGEINMNK</sequence>
<organism evidence="1 2">
    <name type="scientific">Necator americanus</name>
    <name type="common">Human hookworm</name>
    <dbReference type="NCBI Taxonomy" id="51031"/>
    <lineage>
        <taxon>Eukaryota</taxon>
        <taxon>Metazoa</taxon>
        <taxon>Ecdysozoa</taxon>
        <taxon>Nematoda</taxon>
        <taxon>Chromadorea</taxon>
        <taxon>Rhabditida</taxon>
        <taxon>Rhabditina</taxon>
        <taxon>Rhabditomorpha</taxon>
        <taxon>Strongyloidea</taxon>
        <taxon>Ancylostomatidae</taxon>
        <taxon>Bunostominae</taxon>
        <taxon>Necator</taxon>
    </lineage>
</organism>
<evidence type="ECO:0000313" key="1">
    <source>
        <dbReference type="EMBL" id="ETN79397.1"/>
    </source>
</evidence>